<dbReference type="GO" id="GO:0005634">
    <property type="term" value="C:nucleus"/>
    <property type="evidence" value="ECO:0007669"/>
    <property type="project" value="TreeGrafter"/>
</dbReference>
<accession>A0A1S3KAF5</accession>
<name>A0A1S3KAF5_LINAN</name>
<dbReference type="PANTHER" id="PTHR12629">
    <property type="entry name" value="DIPHOSPHOINOSITOL POLYPHOSPHATE PHOSPHOHYDROLASE"/>
    <property type="match status" value="1"/>
</dbReference>
<dbReference type="STRING" id="7574.A0A1S3KAF5"/>
<organism evidence="11 12">
    <name type="scientific">Lingula anatina</name>
    <name type="common">Brachiopod</name>
    <name type="synonym">Lingula unguis</name>
    <dbReference type="NCBI Taxonomy" id="7574"/>
    <lineage>
        <taxon>Eukaryota</taxon>
        <taxon>Metazoa</taxon>
        <taxon>Spiralia</taxon>
        <taxon>Lophotrochozoa</taxon>
        <taxon>Brachiopoda</taxon>
        <taxon>Linguliformea</taxon>
        <taxon>Lingulata</taxon>
        <taxon>Lingulida</taxon>
        <taxon>Linguloidea</taxon>
        <taxon>Lingulidae</taxon>
        <taxon>Lingula</taxon>
    </lineage>
</organism>
<keyword evidence="7" id="KW-0378">Hydrolase</keyword>
<evidence type="ECO:0000256" key="6">
    <source>
        <dbReference type="ARBA" id="ARBA00022723"/>
    </source>
</evidence>
<dbReference type="PANTHER" id="PTHR12629:SF0">
    <property type="entry name" value="DIPHOSPHOINOSITOL-POLYPHOSPHATE DIPHOSPHATASE"/>
    <property type="match status" value="1"/>
</dbReference>
<dbReference type="InterPro" id="IPR015797">
    <property type="entry name" value="NUDIX_hydrolase-like_dom_sf"/>
</dbReference>
<evidence type="ECO:0000313" key="12">
    <source>
        <dbReference type="RefSeq" id="XP_013419477.1"/>
    </source>
</evidence>
<dbReference type="GO" id="GO:1901907">
    <property type="term" value="P:diadenosine pentaphosphate catabolic process"/>
    <property type="evidence" value="ECO:0007669"/>
    <property type="project" value="TreeGrafter"/>
</dbReference>
<evidence type="ECO:0000256" key="1">
    <source>
        <dbReference type="ARBA" id="ARBA00001946"/>
    </source>
</evidence>
<gene>
    <name evidence="12" type="primary">LOC106180126</name>
</gene>
<comment type="catalytic activity">
    <reaction evidence="9">
        <text>diphospho-myo-inositol polyphosphate + H2O = myo-inositol polyphosphate + phosphate.</text>
        <dbReference type="EC" id="3.6.1.52"/>
    </reaction>
</comment>
<dbReference type="GeneID" id="106180126"/>
<dbReference type="FunFam" id="3.90.79.10:FF:000002">
    <property type="entry name" value="diphosphoinositol polyphosphate phosphohydrolase 1"/>
    <property type="match status" value="1"/>
</dbReference>
<dbReference type="FunCoup" id="A0A1S3KAF5">
    <property type="interactions" value="1867"/>
</dbReference>
<dbReference type="GO" id="GO:0005737">
    <property type="term" value="C:cytoplasm"/>
    <property type="evidence" value="ECO:0007669"/>
    <property type="project" value="UniProtKB-SubCell"/>
</dbReference>
<dbReference type="GO" id="GO:0034431">
    <property type="term" value="F:bis(5'-adenosyl)-hexaphosphatase activity"/>
    <property type="evidence" value="ECO:0007669"/>
    <property type="project" value="TreeGrafter"/>
</dbReference>
<dbReference type="Proteomes" id="UP000085678">
    <property type="component" value="Unplaced"/>
</dbReference>
<evidence type="ECO:0000256" key="2">
    <source>
        <dbReference type="ARBA" id="ARBA00004496"/>
    </source>
</evidence>
<dbReference type="GO" id="GO:0034432">
    <property type="term" value="F:bis(5'-adenosyl)-pentaphosphatase activity"/>
    <property type="evidence" value="ECO:0007669"/>
    <property type="project" value="TreeGrafter"/>
</dbReference>
<evidence type="ECO:0000313" key="11">
    <source>
        <dbReference type="Proteomes" id="UP000085678"/>
    </source>
</evidence>
<dbReference type="OMA" id="HRTQVWV"/>
<dbReference type="CDD" id="cd04666">
    <property type="entry name" value="NUDIX_DIPP2_like_Nudt4"/>
    <property type="match status" value="1"/>
</dbReference>
<evidence type="ECO:0000256" key="5">
    <source>
        <dbReference type="ARBA" id="ARBA00022490"/>
    </source>
</evidence>
<comment type="subcellular location">
    <subcellularLocation>
        <location evidence="2">Cytoplasm</location>
    </subcellularLocation>
</comment>
<dbReference type="GO" id="GO:0000298">
    <property type="term" value="F:endopolyphosphatase activity"/>
    <property type="evidence" value="ECO:0007669"/>
    <property type="project" value="TreeGrafter"/>
</dbReference>
<evidence type="ECO:0000256" key="7">
    <source>
        <dbReference type="ARBA" id="ARBA00022801"/>
    </source>
</evidence>
<sequence>MFNAAMVKEKPNSIRTYDEDGFRRRGACVCFKDESEEEVLLVTSKKSPDLWVVPGGGIEPTEDPRVAAERECFEEAGVKGAVKRKLGVFENKDRKHRTYVFVLHVEEMVDHWEEKTSLGRQRKWFSLEEAKAKLSAHKPVQCEYLSVIPNGRLS</sequence>
<evidence type="ECO:0000256" key="4">
    <source>
        <dbReference type="ARBA" id="ARBA00012527"/>
    </source>
</evidence>
<comment type="similarity">
    <text evidence="3">Belongs to the Nudix hydrolase family. DIPP subfamily.</text>
</comment>
<keyword evidence="6" id="KW-0479">Metal-binding</keyword>
<evidence type="ECO:0000256" key="3">
    <source>
        <dbReference type="ARBA" id="ARBA00008266"/>
    </source>
</evidence>
<proteinExistence type="inferred from homology"/>
<dbReference type="InterPro" id="IPR047198">
    <property type="entry name" value="DDP-like_NUDIX"/>
</dbReference>
<dbReference type="KEGG" id="lak:106180126"/>
<dbReference type="GO" id="GO:1901909">
    <property type="term" value="P:diadenosine hexaphosphate catabolic process"/>
    <property type="evidence" value="ECO:0007669"/>
    <property type="project" value="TreeGrafter"/>
</dbReference>
<feature type="domain" description="Nudix hydrolase" evidence="10">
    <location>
        <begin position="22"/>
        <end position="149"/>
    </location>
</feature>
<evidence type="ECO:0000256" key="8">
    <source>
        <dbReference type="ARBA" id="ARBA00022842"/>
    </source>
</evidence>
<dbReference type="OrthoDB" id="2011998at2759"/>
<keyword evidence="11" id="KW-1185">Reference proteome</keyword>
<dbReference type="AlphaFoldDB" id="A0A1S3KAF5"/>
<dbReference type="PROSITE" id="PS51462">
    <property type="entry name" value="NUDIX"/>
    <property type="match status" value="1"/>
</dbReference>
<dbReference type="GO" id="GO:0046872">
    <property type="term" value="F:metal ion binding"/>
    <property type="evidence" value="ECO:0007669"/>
    <property type="project" value="UniProtKB-KW"/>
</dbReference>
<dbReference type="SUPFAM" id="SSF55811">
    <property type="entry name" value="Nudix"/>
    <property type="match status" value="1"/>
</dbReference>
<dbReference type="GO" id="GO:1901911">
    <property type="term" value="P:adenosine 5'-(hexahydrogen pentaphosphate) catabolic process"/>
    <property type="evidence" value="ECO:0007669"/>
    <property type="project" value="TreeGrafter"/>
</dbReference>
<evidence type="ECO:0000259" key="10">
    <source>
        <dbReference type="PROSITE" id="PS51462"/>
    </source>
</evidence>
<protein>
    <recommendedName>
        <fullName evidence="4">diphosphoinositol-polyphosphate diphosphatase</fullName>
        <ecNumber evidence="4">3.6.1.52</ecNumber>
    </recommendedName>
</protein>
<dbReference type="RefSeq" id="XP_013419477.1">
    <property type="nucleotide sequence ID" value="XM_013564023.2"/>
</dbReference>
<dbReference type="GO" id="GO:0008486">
    <property type="term" value="F:diphosphoinositol-polyphosphate diphosphatase activity"/>
    <property type="evidence" value="ECO:0007669"/>
    <property type="project" value="UniProtKB-EC"/>
</dbReference>
<dbReference type="GO" id="GO:0071543">
    <property type="term" value="P:diphosphoinositol polyphosphate metabolic process"/>
    <property type="evidence" value="ECO:0007669"/>
    <property type="project" value="TreeGrafter"/>
</dbReference>
<dbReference type="Pfam" id="PF00293">
    <property type="entry name" value="NUDIX"/>
    <property type="match status" value="1"/>
</dbReference>
<dbReference type="InParanoid" id="A0A1S3KAF5"/>
<evidence type="ECO:0000256" key="9">
    <source>
        <dbReference type="ARBA" id="ARBA00033994"/>
    </source>
</evidence>
<dbReference type="InterPro" id="IPR000086">
    <property type="entry name" value="NUDIX_hydrolase_dom"/>
</dbReference>
<keyword evidence="5" id="KW-0963">Cytoplasm</keyword>
<comment type="cofactor">
    <cofactor evidence="1">
        <name>Mg(2+)</name>
        <dbReference type="ChEBI" id="CHEBI:18420"/>
    </cofactor>
</comment>
<reference evidence="12" key="1">
    <citation type="submission" date="2025-08" db="UniProtKB">
        <authorList>
            <consortium name="RefSeq"/>
        </authorList>
    </citation>
    <scope>IDENTIFICATION</scope>
    <source>
        <tissue evidence="12">Gonads</tissue>
    </source>
</reference>
<dbReference type="EC" id="3.6.1.52" evidence="4"/>
<dbReference type="Gene3D" id="3.90.79.10">
    <property type="entry name" value="Nucleoside Triphosphate Pyrophosphohydrolase"/>
    <property type="match status" value="1"/>
</dbReference>
<keyword evidence="8" id="KW-0460">Magnesium</keyword>